<evidence type="ECO:0000313" key="2">
    <source>
        <dbReference type="Proteomes" id="UP000087171"/>
    </source>
</evidence>
<feature type="compositionally biased region" description="Low complexity" evidence="1">
    <location>
        <begin position="218"/>
        <end position="231"/>
    </location>
</feature>
<dbReference type="PANTHER" id="PTHR34222">
    <property type="entry name" value="GAG_PRE-INTEGRS DOMAIN-CONTAINING PROTEIN"/>
    <property type="match status" value="1"/>
</dbReference>
<feature type="region of interest" description="Disordered" evidence="1">
    <location>
        <begin position="277"/>
        <end position="296"/>
    </location>
</feature>
<evidence type="ECO:0000256" key="1">
    <source>
        <dbReference type="SAM" id="MobiDB-lite"/>
    </source>
</evidence>
<dbReference type="AlphaFoldDB" id="A0A1S2Y260"/>
<dbReference type="eggNOG" id="KOG0017">
    <property type="taxonomic scope" value="Eukaryota"/>
</dbReference>
<gene>
    <name evidence="3" type="primary">LOC101505117</name>
</gene>
<name>A0A1S2Y260_CICAR</name>
<dbReference type="PaxDb" id="3827-XP_004497583.1"/>
<reference evidence="3" key="2">
    <citation type="submission" date="2025-08" db="UniProtKB">
        <authorList>
            <consortium name="RefSeq"/>
        </authorList>
    </citation>
    <scope>IDENTIFICATION</scope>
    <source>
        <tissue evidence="3">Etiolated seedlings</tissue>
    </source>
</reference>
<sequence length="355" mass="40120">MGTRNEGRINLQEQIKICRRLLSSTGITHVLHNPWVRCNNMTLSWLQCSILESIAHSILWIDNAHTVWKILENQFSQGDIFKISDIQDDLTRLQQGNLDIINYFTKLTSLWEQIDSFRPTRDCVCAIQCTCGDTTDLRKYKNQDRVIKFLNGLNEQFSNVRSQIMLLEPLPSLDKTFSLVLGQERQLNVQASSNSAPENQAMAMQVQNNHYNGGGRGTNNSNNRGKGHNNSAFGRGPYQNSNRICTHCGRTNHTVETCFLKHGYPPGFQQRHSRAAFNTATASDSQDSSPVDQESTDASLTIIQDQYNQILQLLQNNLKVSSSTTSIQLQLILLLFKIILSIQFPLHLVNKLSIG</sequence>
<evidence type="ECO:0000313" key="3">
    <source>
        <dbReference type="RefSeq" id="XP_004497583.1"/>
    </source>
</evidence>
<dbReference type="KEGG" id="cam:101505117"/>
<dbReference type="RefSeq" id="XP_004497583.1">
    <property type="nucleotide sequence ID" value="XM_004497526.1"/>
</dbReference>
<dbReference type="OrthoDB" id="1428410at2759"/>
<proteinExistence type="predicted"/>
<dbReference type="PANTHER" id="PTHR34222:SF99">
    <property type="entry name" value="PROTEIN, PUTATIVE-RELATED"/>
    <property type="match status" value="1"/>
</dbReference>
<dbReference type="GeneID" id="101505117"/>
<feature type="region of interest" description="Disordered" evidence="1">
    <location>
        <begin position="210"/>
        <end position="236"/>
    </location>
</feature>
<reference evidence="2" key="1">
    <citation type="journal article" date="2013" name="Nat. Biotechnol.">
        <title>Draft genome sequence of chickpea (Cicer arietinum) provides a resource for trait improvement.</title>
        <authorList>
            <person name="Varshney R.K."/>
            <person name="Song C."/>
            <person name="Saxena R.K."/>
            <person name="Azam S."/>
            <person name="Yu S."/>
            <person name="Sharpe A.G."/>
            <person name="Cannon S."/>
            <person name="Baek J."/>
            <person name="Rosen B.D."/>
            <person name="Tar'an B."/>
            <person name="Millan T."/>
            <person name="Zhang X."/>
            <person name="Ramsay L.D."/>
            <person name="Iwata A."/>
            <person name="Wang Y."/>
            <person name="Nelson W."/>
            <person name="Farmer A.D."/>
            <person name="Gaur P.M."/>
            <person name="Soderlund C."/>
            <person name="Penmetsa R.V."/>
            <person name="Xu C."/>
            <person name="Bharti A.K."/>
            <person name="He W."/>
            <person name="Winter P."/>
            <person name="Zhao S."/>
            <person name="Hane J.K."/>
            <person name="Carrasquilla-Garcia N."/>
            <person name="Condie J.A."/>
            <person name="Upadhyaya H.D."/>
            <person name="Luo M.C."/>
            <person name="Thudi M."/>
            <person name="Gowda C.L."/>
            <person name="Singh N.P."/>
            <person name="Lichtenzveig J."/>
            <person name="Gali K.K."/>
            <person name="Rubio J."/>
            <person name="Nadarajan N."/>
            <person name="Dolezel J."/>
            <person name="Bansal K.C."/>
            <person name="Xu X."/>
            <person name="Edwards D."/>
            <person name="Zhang G."/>
            <person name="Kahl G."/>
            <person name="Gil J."/>
            <person name="Singh K.B."/>
            <person name="Datta S.K."/>
            <person name="Jackson S.A."/>
            <person name="Wang J."/>
            <person name="Cook D.R."/>
        </authorList>
    </citation>
    <scope>NUCLEOTIDE SEQUENCE [LARGE SCALE GENOMIC DNA]</scope>
    <source>
        <strain evidence="2">cv. CDC Frontier</strain>
    </source>
</reference>
<keyword evidence="2" id="KW-1185">Reference proteome</keyword>
<organism evidence="2 3">
    <name type="scientific">Cicer arietinum</name>
    <name type="common">Chickpea</name>
    <name type="synonym">Garbanzo</name>
    <dbReference type="NCBI Taxonomy" id="3827"/>
    <lineage>
        <taxon>Eukaryota</taxon>
        <taxon>Viridiplantae</taxon>
        <taxon>Streptophyta</taxon>
        <taxon>Embryophyta</taxon>
        <taxon>Tracheophyta</taxon>
        <taxon>Spermatophyta</taxon>
        <taxon>Magnoliopsida</taxon>
        <taxon>eudicotyledons</taxon>
        <taxon>Gunneridae</taxon>
        <taxon>Pentapetalae</taxon>
        <taxon>rosids</taxon>
        <taxon>fabids</taxon>
        <taxon>Fabales</taxon>
        <taxon>Fabaceae</taxon>
        <taxon>Papilionoideae</taxon>
        <taxon>50 kb inversion clade</taxon>
        <taxon>NPAAA clade</taxon>
        <taxon>Hologalegina</taxon>
        <taxon>IRL clade</taxon>
        <taxon>Cicereae</taxon>
        <taxon>Cicer</taxon>
    </lineage>
</organism>
<accession>A0A1S2Y260</accession>
<dbReference type="Proteomes" id="UP000087171">
    <property type="component" value="Chromosome Ca4"/>
</dbReference>
<protein>
    <submittedName>
        <fullName evidence="3">Uncharacterized protein LOC101505117</fullName>
    </submittedName>
</protein>